<feature type="transmembrane region" description="Helical" evidence="1">
    <location>
        <begin position="489"/>
        <end position="511"/>
    </location>
</feature>
<dbReference type="GO" id="GO:0016757">
    <property type="term" value="F:glycosyltransferase activity"/>
    <property type="evidence" value="ECO:0007669"/>
    <property type="project" value="UniProtKB-KW"/>
</dbReference>
<feature type="transmembrane region" description="Helical" evidence="1">
    <location>
        <begin position="387"/>
        <end position="413"/>
    </location>
</feature>
<dbReference type="OrthoDB" id="70250at2759"/>
<proteinExistence type="predicted"/>
<keyword evidence="2" id="KW-0808">Transferase</keyword>
<dbReference type="Proteomes" id="UP000750334">
    <property type="component" value="Unassembled WGS sequence"/>
</dbReference>
<dbReference type="PANTHER" id="PTHR21329">
    <property type="entry name" value="PHOSPHATIDYLINOSITOL N-ACETYLGLUCOSAMINYLTRANSFERASE SUBUNIT Q-RELATED"/>
    <property type="match status" value="1"/>
</dbReference>
<dbReference type="Pfam" id="PF05024">
    <property type="entry name" value="Gpi1"/>
    <property type="match status" value="1"/>
</dbReference>
<feature type="transmembrane region" description="Helical" evidence="1">
    <location>
        <begin position="419"/>
        <end position="435"/>
    </location>
</feature>
<dbReference type="GO" id="GO:0016020">
    <property type="term" value="C:membrane"/>
    <property type="evidence" value="ECO:0007669"/>
    <property type="project" value="InterPro"/>
</dbReference>
<evidence type="ECO:0000313" key="2">
    <source>
        <dbReference type="EMBL" id="KAG0655746.1"/>
    </source>
</evidence>
<reference evidence="2 3" key="1">
    <citation type="submission" date="2020-11" db="EMBL/GenBank/DDBJ databases">
        <title>Kefir isolates.</title>
        <authorList>
            <person name="Marcisauskas S."/>
            <person name="Kim Y."/>
            <person name="Blasche S."/>
        </authorList>
    </citation>
    <scope>NUCLEOTIDE SEQUENCE [LARGE SCALE GENOMIC DNA]</scope>
    <source>
        <strain evidence="2 3">OG2</strain>
    </source>
</reference>
<dbReference type="EMBL" id="PUHR01000285">
    <property type="protein sequence ID" value="KAG0655746.1"/>
    <property type="molecule type" value="Genomic_DNA"/>
</dbReference>
<feature type="transmembrane region" description="Helical" evidence="1">
    <location>
        <begin position="282"/>
        <end position="303"/>
    </location>
</feature>
<keyword evidence="2" id="KW-0328">Glycosyltransferase</keyword>
<dbReference type="AlphaFoldDB" id="A0A9P6VWG5"/>
<keyword evidence="1" id="KW-1133">Transmembrane helix</keyword>
<evidence type="ECO:0000256" key="1">
    <source>
        <dbReference type="SAM" id="Phobius"/>
    </source>
</evidence>
<organism evidence="2 3">
    <name type="scientific">Maudiozyma exigua</name>
    <name type="common">Yeast</name>
    <name type="synonym">Kazachstania exigua</name>
    <dbReference type="NCBI Taxonomy" id="34358"/>
    <lineage>
        <taxon>Eukaryota</taxon>
        <taxon>Fungi</taxon>
        <taxon>Dikarya</taxon>
        <taxon>Ascomycota</taxon>
        <taxon>Saccharomycotina</taxon>
        <taxon>Saccharomycetes</taxon>
        <taxon>Saccharomycetales</taxon>
        <taxon>Saccharomycetaceae</taxon>
        <taxon>Maudiozyma</taxon>
    </lineage>
</organism>
<feature type="transmembrane region" description="Helical" evidence="1">
    <location>
        <begin position="456"/>
        <end position="483"/>
    </location>
</feature>
<dbReference type="PANTHER" id="PTHR21329:SF3">
    <property type="entry name" value="PHOSPHATIDYLINOSITOL N-ACETYLGLUCOSAMINYLTRANSFERASE SUBUNIT Q"/>
    <property type="match status" value="1"/>
</dbReference>
<dbReference type="InterPro" id="IPR007720">
    <property type="entry name" value="PigQ/GPI1"/>
</dbReference>
<name>A0A9P6VWG5_MAUEX</name>
<comment type="caution">
    <text evidence="2">The sequence shown here is derived from an EMBL/GenBank/DDBJ whole genome shotgun (WGS) entry which is preliminary data.</text>
</comment>
<keyword evidence="1" id="KW-0812">Transmembrane</keyword>
<feature type="transmembrane region" description="Helical" evidence="1">
    <location>
        <begin position="189"/>
        <end position="209"/>
    </location>
</feature>
<protein>
    <submittedName>
        <fullName evidence="2">Phosphatidylinositol N-acetylglucosaminyltransferase subunit gpi1</fullName>
    </submittedName>
</protein>
<sequence length="620" mass="72511">MSNYIFWPSELLRKEISISDQVLCLVAIKLKETDYVVISIENFSSSSSKELLNSLTSPYSVIGVRDMNGDWDISLPGFTIVEFEIPKFKLMEFYSIEPISLILSEHEIENNKVFQKFPNIEKIMGYERYQCKNYQLNNTIDIINAYTANRYAFHNTYAQFGHFEDDAMSIIGIIRKWYTSTAIYRGLCFVLYMITMIVCSLSYSGYIFIRNGIPKILSLSSTAKQIDLRLQQICYFPIQFIKINQSKALEETIPNYQEQRSNSNSVRAKEAPYKYYPDYIRFYNTLWLIVNDISFGLMLGAVLKDNHDLIINSLSEVVTTTLYDKMINLTYVLANNPFGIKLNHELASFLSELFYWIIEFSYNSLIKFTSDKEKLSVFLKIVTKISCVLGASFAISLVIDFFSLLFFHLYLFYHISRKLYHWQLNTLISLFYLFCGKKRNVLRKRIDYDYFELDELLLGTLLFIILTFLMPTVLSFYASFAVIWVSTVYIHVILNSIVSLINHFPLFAFLLRIKDPKRLPGGIILSPKHHKNGRIILSLENSPLKVNNMFKPFSYSMNKMKEYYFSMKTFKSLLGGSPIMIQMNEMYDVLYLWLPEEPMSIQETMTQLKECLPRKTEKLE</sequence>
<accession>A0A9P6VWG5</accession>
<dbReference type="GO" id="GO:0006506">
    <property type="term" value="P:GPI anchor biosynthetic process"/>
    <property type="evidence" value="ECO:0007669"/>
    <property type="project" value="InterPro"/>
</dbReference>
<keyword evidence="1" id="KW-0472">Membrane</keyword>
<keyword evidence="3" id="KW-1185">Reference proteome</keyword>
<evidence type="ECO:0000313" key="3">
    <source>
        <dbReference type="Proteomes" id="UP000750334"/>
    </source>
</evidence>
<gene>
    <name evidence="2" type="primary">GPI1</name>
    <name evidence="2" type="ORF">C6P45_002907</name>
</gene>
<dbReference type="GO" id="GO:0005783">
    <property type="term" value="C:endoplasmic reticulum"/>
    <property type="evidence" value="ECO:0007669"/>
    <property type="project" value="TreeGrafter"/>
</dbReference>